<dbReference type="EMBL" id="BDQB01000242">
    <property type="protein sequence ID" value="GBH22371.1"/>
    <property type="molecule type" value="Genomic_RNA"/>
</dbReference>
<dbReference type="EMBL" id="BDQC01000149">
    <property type="protein sequence ID" value="GBH22551.1"/>
    <property type="molecule type" value="Genomic_RNA"/>
</dbReference>
<organism evidence="2">
    <name type="scientific">viral metagenome</name>
    <dbReference type="NCBI Taxonomy" id="1070528"/>
    <lineage>
        <taxon>unclassified sequences</taxon>
        <taxon>metagenomes</taxon>
        <taxon>organismal metagenomes</taxon>
    </lineage>
</organism>
<feature type="region of interest" description="Disordered" evidence="1">
    <location>
        <begin position="56"/>
        <end position="116"/>
    </location>
</feature>
<proteinExistence type="predicted"/>
<accession>A0A2V0RAV4</accession>
<reference evidence="2" key="1">
    <citation type="submission" date="2017-04" db="EMBL/GenBank/DDBJ databases">
        <title>Unveiling RNA virosphere associated with marine microorganisms.</title>
        <authorList>
            <person name="Urayama S."/>
            <person name="Takaki Y."/>
            <person name="Nishi S."/>
            <person name="Yoshida Y."/>
            <person name="Deguchi S."/>
            <person name="Takai K."/>
            <person name="Nunoura T."/>
        </authorList>
    </citation>
    <scope>NUCLEOTIDE SEQUENCE</scope>
</reference>
<evidence type="ECO:0000313" key="2">
    <source>
        <dbReference type="EMBL" id="GBH22371.1"/>
    </source>
</evidence>
<name>A0A2V0RAV4_9ZZZZ</name>
<comment type="caution">
    <text evidence="2">The sequence shown here is derived from an EMBL/GenBank/DDBJ whole genome shotgun (WGS) entry which is preliminary data.</text>
</comment>
<evidence type="ECO:0000256" key="1">
    <source>
        <dbReference type="SAM" id="MobiDB-lite"/>
    </source>
</evidence>
<dbReference type="AlphaFoldDB" id="A0A2V0RAV4"/>
<sequence length="596" mass="68983">MVYIKHFHGTLGNNVKQIKLTPKERGIIFSRYGNKLFHRFNEGIYRSLLLLRADKEDSNNEGTTARQSADGLYDKDTGGGKLDNSALNIRKPLNKDKKPKKMKTPPMDPPPAQGAESIDSQIRYFTDQLIGFPVNANTINGYKRPRRINSTIYIRFLTDTDSLISQSFRRVVVERIWNSTRSKLLKKNSGLTKFFASLDFLEFFWRSAFNNTFNVLVVILINERRISCSSKLSEIKTYDTRLDFIRGRTIGRVAINSRVSRRIDFLKSFVRQLALPPTLVDYAIELATTYACKVGQVEGFLDQSSFNIKFINIDGDGKPKFEEVTFYTPEFMNENGFTKEWDDTMGILYNIAQNNVILELFIEECSQCFNGWELTDVFGKFERKCGHYDVRCSPFSCQKLLRQNSFIGYSVRSDREEDYRKKLCDFGHVIPFRVTVADNQTKNISFKELLFSDVTFNDEVKATGLIYKYIRGRFPGAFYYKSTNNIKGENHVSLFNLDIAREICSDGFVRNNQRDRLYDEYYDRSVYESIGFCSPGKGYSYFHPTLGWVFADLTRLESLVDNSLADIFECNKEKNWIEDVKRIIVADDGNRSFSFN</sequence>
<protein>
    <submittedName>
        <fullName evidence="2">Uncharacterized protein</fullName>
    </submittedName>
</protein>